<dbReference type="Gene3D" id="1.10.260.40">
    <property type="entry name" value="lambda repressor-like DNA-binding domains"/>
    <property type="match status" value="1"/>
</dbReference>
<proteinExistence type="predicted"/>
<dbReference type="InterPro" id="IPR010982">
    <property type="entry name" value="Lambda_DNA-bd_dom_sf"/>
</dbReference>
<gene>
    <name evidence="5" type="ORF">KL86CLO1_10754</name>
</gene>
<dbReference type="SUPFAM" id="SSF47413">
    <property type="entry name" value="lambda repressor-like DNA-binding domains"/>
    <property type="match status" value="1"/>
</dbReference>
<dbReference type="EMBL" id="FLUN01000001">
    <property type="protein sequence ID" value="SBV96268.1"/>
    <property type="molecule type" value="Genomic_DNA"/>
</dbReference>
<dbReference type="GO" id="GO:0000976">
    <property type="term" value="F:transcription cis-regulatory region binding"/>
    <property type="evidence" value="ECO:0007669"/>
    <property type="project" value="TreeGrafter"/>
</dbReference>
<feature type="domain" description="HTH lacI-type" evidence="4">
    <location>
        <begin position="1"/>
        <end position="55"/>
    </location>
</feature>
<dbReference type="SMART" id="SM00354">
    <property type="entry name" value="HTH_LACI"/>
    <property type="match status" value="1"/>
</dbReference>
<evidence type="ECO:0000259" key="4">
    <source>
        <dbReference type="PROSITE" id="PS50932"/>
    </source>
</evidence>
<evidence type="ECO:0000256" key="3">
    <source>
        <dbReference type="ARBA" id="ARBA00023163"/>
    </source>
</evidence>
<dbReference type="PROSITE" id="PS50932">
    <property type="entry name" value="HTH_LACI_2"/>
    <property type="match status" value="1"/>
</dbReference>
<reference evidence="5" key="1">
    <citation type="submission" date="2016-04" db="EMBL/GenBank/DDBJ databases">
        <authorList>
            <person name="Evans L.H."/>
            <person name="Alamgir A."/>
            <person name="Owens N."/>
            <person name="Weber N.D."/>
            <person name="Virtaneva K."/>
            <person name="Barbian K."/>
            <person name="Babar A."/>
            <person name="Rosenke K."/>
        </authorList>
    </citation>
    <scope>NUCLEOTIDE SEQUENCE</scope>
    <source>
        <strain evidence="5">86</strain>
    </source>
</reference>
<dbReference type="PANTHER" id="PTHR30146:SF109">
    <property type="entry name" value="HTH-TYPE TRANSCRIPTIONAL REGULATOR GALS"/>
    <property type="match status" value="1"/>
</dbReference>
<dbReference type="InterPro" id="IPR000843">
    <property type="entry name" value="HTH_LacI"/>
</dbReference>
<dbReference type="InterPro" id="IPR046335">
    <property type="entry name" value="LacI/GalR-like_sensor"/>
</dbReference>
<dbReference type="Pfam" id="PF00356">
    <property type="entry name" value="LacI"/>
    <property type="match status" value="1"/>
</dbReference>
<dbReference type="SUPFAM" id="SSF53822">
    <property type="entry name" value="Periplasmic binding protein-like I"/>
    <property type="match status" value="1"/>
</dbReference>
<dbReference type="PROSITE" id="PS00356">
    <property type="entry name" value="HTH_LACI_1"/>
    <property type="match status" value="1"/>
</dbReference>
<dbReference type="Gene3D" id="3.40.50.2300">
    <property type="match status" value="2"/>
</dbReference>
<dbReference type="CDD" id="cd06267">
    <property type="entry name" value="PBP1_LacI_sugar_binding-like"/>
    <property type="match status" value="1"/>
</dbReference>
<organism evidence="5">
    <name type="scientific">uncultured Eubacteriales bacterium</name>
    <dbReference type="NCBI Taxonomy" id="172733"/>
    <lineage>
        <taxon>Bacteria</taxon>
        <taxon>Bacillati</taxon>
        <taxon>Bacillota</taxon>
        <taxon>Clostridia</taxon>
        <taxon>Eubacteriales</taxon>
        <taxon>environmental samples</taxon>
    </lineage>
</organism>
<dbReference type="PANTHER" id="PTHR30146">
    <property type="entry name" value="LACI-RELATED TRANSCRIPTIONAL REPRESSOR"/>
    <property type="match status" value="1"/>
</dbReference>
<dbReference type="PRINTS" id="PR00036">
    <property type="entry name" value="HTHLACI"/>
</dbReference>
<keyword evidence="1" id="KW-0805">Transcription regulation</keyword>
<evidence type="ECO:0000256" key="2">
    <source>
        <dbReference type="ARBA" id="ARBA00023125"/>
    </source>
</evidence>
<keyword evidence="3" id="KW-0804">Transcription</keyword>
<dbReference type="AlphaFoldDB" id="A0A212JA12"/>
<accession>A0A212JA12</accession>
<keyword evidence="2" id="KW-0238">DNA-binding</keyword>
<dbReference type="Pfam" id="PF13377">
    <property type="entry name" value="Peripla_BP_3"/>
    <property type="match status" value="1"/>
</dbReference>
<dbReference type="InterPro" id="IPR028082">
    <property type="entry name" value="Peripla_BP_I"/>
</dbReference>
<sequence length="349" mass="38904">MNIKEIARLSGVSSATVSRIINNVGYVKAETRERVLKTMRSVGYAPSNIARSLSKRETPFIGVIVPDITNPFFSELVKSIEKVADRNGFSILFFDTDENAEKEHAVLRTIKEHWIRGLLMTPISWEDEVTERELLSLEDSGIPVVLMDRNLHRNNFSVMMVNNFQGGYNATKALLDLGHRKIAIVVGPWQDGPGDGRIKGYLQALRDYGIEPRPEYQVGSDFQVEGSYAACQLLMEQPDPPTAILSCGNTMTFGCLQYFREHALRIGEDIGLIGFDDVSVNRLLEGALSTVGCSLEKLGEEAFRLMAQRFREEQGHGLPPEMRILPAEVKLRGSERQKSIQSGCVKGGE</sequence>
<name>A0A212JA12_9FIRM</name>
<evidence type="ECO:0000256" key="1">
    <source>
        <dbReference type="ARBA" id="ARBA00023015"/>
    </source>
</evidence>
<dbReference type="GO" id="GO:0003700">
    <property type="term" value="F:DNA-binding transcription factor activity"/>
    <property type="evidence" value="ECO:0007669"/>
    <property type="project" value="TreeGrafter"/>
</dbReference>
<dbReference type="CDD" id="cd01392">
    <property type="entry name" value="HTH_LacI"/>
    <property type="match status" value="1"/>
</dbReference>
<evidence type="ECO:0000313" key="5">
    <source>
        <dbReference type="EMBL" id="SBV96268.1"/>
    </source>
</evidence>
<protein>
    <recommendedName>
        <fullName evidence="4">HTH lacI-type domain-containing protein</fullName>
    </recommendedName>
</protein>